<dbReference type="Pfam" id="PF12796">
    <property type="entry name" value="Ank_2"/>
    <property type="match status" value="2"/>
</dbReference>
<organism evidence="4 5">
    <name type="scientific">Monosporascus cannonballus</name>
    <dbReference type="NCBI Taxonomy" id="155416"/>
    <lineage>
        <taxon>Eukaryota</taxon>
        <taxon>Fungi</taxon>
        <taxon>Dikarya</taxon>
        <taxon>Ascomycota</taxon>
        <taxon>Pezizomycotina</taxon>
        <taxon>Sordariomycetes</taxon>
        <taxon>Xylariomycetidae</taxon>
        <taxon>Xylariales</taxon>
        <taxon>Xylariales incertae sedis</taxon>
        <taxon>Monosporascus</taxon>
    </lineage>
</organism>
<dbReference type="Gene3D" id="1.25.40.20">
    <property type="entry name" value="Ankyrin repeat-containing domain"/>
    <property type="match status" value="1"/>
</dbReference>
<evidence type="ECO:0000256" key="3">
    <source>
        <dbReference type="PROSITE-ProRule" id="PRU00023"/>
    </source>
</evidence>
<gene>
    <name evidence="4" type="ORF">DL762_001639</name>
</gene>
<dbReference type="PROSITE" id="PS50297">
    <property type="entry name" value="ANK_REP_REGION"/>
    <property type="match status" value="2"/>
</dbReference>
<dbReference type="Proteomes" id="UP000294003">
    <property type="component" value="Unassembled WGS sequence"/>
</dbReference>
<evidence type="ECO:0008006" key="6">
    <source>
        <dbReference type="Google" id="ProtNLM"/>
    </source>
</evidence>
<dbReference type="PROSITE" id="PS50088">
    <property type="entry name" value="ANK_REPEAT"/>
    <property type="match status" value="2"/>
</dbReference>
<dbReference type="InterPro" id="IPR036770">
    <property type="entry name" value="Ankyrin_rpt-contain_sf"/>
</dbReference>
<evidence type="ECO:0000313" key="5">
    <source>
        <dbReference type="Proteomes" id="UP000294003"/>
    </source>
</evidence>
<sequence length="208" mass="22592">MAAVEEMLRSMDSFELNRSGHGGWRKEDVTTKLEGIINRLIKDESGWMPLSLAAEDGHEAVIKLLLDIGNVNPNVRDQYGWTPLELAAISGHETVVKLLLNSGKIELKGKYGRRVLALAVRFEHKAIAKLLLDTGEIELDAKDVEEIDEGMPLLAAAAGGYEGVVKLLLGTGKVDLDAKDRRGRTPLSLAAASGQRMDAVILGGRKWA</sequence>
<feature type="repeat" description="ANK" evidence="3">
    <location>
        <begin position="79"/>
        <end position="103"/>
    </location>
</feature>
<keyword evidence="1" id="KW-0677">Repeat</keyword>
<feature type="repeat" description="ANK" evidence="3">
    <location>
        <begin position="45"/>
        <end position="69"/>
    </location>
</feature>
<proteinExistence type="predicted"/>
<dbReference type="SMART" id="SM00248">
    <property type="entry name" value="ANK"/>
    <property type="match status" value="4"/>
</dbReference>
<keyword evidence="2 3" id="KW-0040">ANK repeat</keyword>
<evidence type="ECO:0000256" key="2">
    <source>
        <dbReference type="ARBA" id="ARBA00023043"/>
    </source>
</evidence>
<dbReference type="PANTHER" id="PTHR24198">
    <property type="entry name" value="ANKYRIN REPEAT AND PROTEIN KINASE DOMAIN-CONTAINING PROTEIN"/>
    <property type="match status" value="1"/>
</dbReference>
<dbReference type="PANTHER" id="PTHR24198:SF165">
    <property type="entry name" value="ANKYRIN REPEAT-CONTAINING PROTEIN-RELATED"/>
    <property type="match status" value="1"/>
</dbReference>
<dbReference type="InterPro" id="IPR002110">
    <property type="entry name" value="Ankyrin_rpt"/>
</dbReference>
<dbReference type="SUPFAM" id="SSF48403">
    <property type="entry name" value="Ankyrin repeat"/>
    <property type="match status" value="1"/>
</dbReference>
<evidence type="ECO:0000256" key="1">
    <source>
        <dbReference type="ARBA" id="ARBA00022737"/>
    </source>
</evidence>
<accession>A0ABY0HFV5</accession>
<reference evidence="4 5" key="1">
    <citation type="submission" date="2018-06" db="EMBL/GenBank/DDBJ databases">
        <title>Complete Genomes of Monosporascus.</title>
        <authorList>
            <person name="Robinson A.J."/>
            <person name="Natvig D.O."/>
        </authorList>
    </citation>
    <scope>NUCLEOTIDE SEQUENCE [LARGE SCALE GENOMIC DNA]</scope>
    <source>
        <strain evidence="4 5">CBS 609.92</strain>
    </source>
</reference>
<comment type="caution">
    <text evidence="4">The sequence shown here is derived from an EMBL/GenBank/DDBJ whole genome shotgun (WGS) entry which is preliminary data.</text>
</comment>
<evidence type="ECO:0000313" key="4">
    <source>
        <dbReference type="EMBL" id="RYO92493.1"/>
    </source>
</evidence>
<keyword evidence="5" id="KW-1185">Reference proteome</keyword>
<dbReference type="EMBL" id="QJNS01000027">
    <property type="protein sequence ID" value="RYO92493.1"/>
    <property type="molecule type" value="Genomic_DNA"/>
</dbReference>
<name>A0ABY0HFV5_9PEZI</name>
<protein>
    <recommendedName>
        <fullName evidence="6">Ankyrin</fullName>
    </recommendedName>
</protein>